<dbReference type="InterPro" id="IPR013106">
    <property type="entry name" value="Ig_V-set"/>
</dbReference>
<dbReference type="SMART" id="SM00409">
    <property type="entry name" value="IG"/>
    <property type="match status" value="1"/>
</dbReference>
<dbReference type="InterPro" id="IPR036179">
    <property type="entry name" value="Ig-like_dom_sf"/>
</dbReference>
<evidence type="ECO:0000256" key="4">
    <source>
        <dbReference type="SAM" id="SignalP"/>
    </source>
</evidence>
<keyword evidence="1" id="KW-0391">Immunity</keyword>
<organism evidence="6 7">
    <name type="scientific">Xenopus laevis</name>
    <name type="common">African clawed frog</name>
    <dbReference type="NCBI Taxonomy" id="8355"/>
    <lineage>
        <taxon>Eukaryota</taxon>
        <taxon>Metazoa</taxon>
        <taxon>Chordata</taxon>
        <taxon>Craniata</taxon>
        <taxon>Vertebrata</taxon>
        <taxon>Euteleostomi</taxon>
        <taxon>Amphibia</taxon>
        <taxon>Batrachia</taxon>
        <taxon>Anura</taxon>
        <taxon>Pipoidea</taxon>
        <taxon>Pipidae</taxon>
        <taxon>Xenopodinae</taxon>
        <taxon>Xenopus</taxon>
        <taxon>Xenopus</taxon>
    </lineage>
</organism>
<evidence type="ECO:0000259" key="5">
    <source>
        <dbReference type="PROSITE" id="PS50835"/>
    </source>
</evidence>
<dbReference type="EMBL" id="CM004466">
    <property type="protein sequence ID" value="OCU01507.1"/>
    <property type="molecule type" value="Genomic_DNA"/>
</dbReference>
<dbReference type="InterPro" id="IPR013783">
    <property type="entry name" value="Ig-like_fold"/>
</dbReference>
<dbReference type="Gene3D" id="2.60.40.10">
    <property type="entry name" value="Immunoglobulins"/>
    <property type="match status" value="1"/>
</dbReference>
<dbReference type="InterPro" id="IPR050199">
    <property type="entry name" value="IgHV"/>
</dbReference>
<reference evidence="7" key="1">
    <citation type="journal article" date="2016" name="Nature">
        <title>Genome evolution in the allotetraploid frog Xenopus laevis.</title>
        <authorList>
            <person name="Session A.M."/>
            <person name="Uno Y."/>
            <person name="Kwon T."/>
            <person name="Chapman J.A."/>
            <person name="Toyoda A."/>
            <person name="Takahashi S."/>
            <person name="Fukui A."/>
            <person name="Hikosaka A."/>
            <person name="Suzuki A."/>
            <person name="Kondo M."/>
            <person name="van Heeringen S.J."/>
            <person name="Quigley I."/>
            <person name="Heinz S."/>
            <person name="Ogino H."/>
            <person name="Ochi H."/>
            <person name="Hellsten U."/>
            <person name="Lyons J.B."/>
            <person name="Simakov O."/>
            <person name="Putnam N."/>
            <person name="Stites J."/>
            <person name="Kuroki Y."/>
            <person name="Tanaka T."/>
            <person name="Michiue T."/>
            <person name="Watanabe M."/>
            <person name="Bogdanovic O."/>
            <person name="Lister R."/>
            <person name="Georgiou G."/>
            <person name="Paranjpe S.S."/>
            <person name="van Kruijsbergen I."/>
            <person name="Shu S."/>
            <person name="Carlson J."/>
            <person name="Kinoshita T."/>
            <person name="Ohta Y."/>
            <person name="Mawaribuchi S."/>
            <person name="Jenkins J."/>
            <person name="Grimwood J."/>
            <person name="Schmutz J."/>
            <person name="Mitros T."/>
            <person name="Mozaffari S.V."/>
            <person name="Suzuki Y."/>
            <person name="Haramoto Y."/>
            <person name="Yamamoto T.S."/>
            <person name="Takagi C."/>
            <person name="Heald R."/>
            <person name="Miller K."/>
            <person name="Haudenschild C."/>
            <person name="Kitzman J."/>
            <person name="Nakayama T."/>
            <person name="Izutsu Y."/>
            <person name="Robert J."/>
            <person name="Fortriede J."/>
            <person name="Burns K."/>
            <person name="Lotay V."/>
            <person name="Karimi K."/>
            <person name="Yasuoka Y."/>
            <person name="Dichmann D.S."/>
            <person name="Flajnik M.F."/>
            <person name="Houston D.W."/>
            <person name="Shendure J."/>
            <person name="DuPasquier L."/>
            <person name="Vize P.D."/>
            <person name="Zorn A.M."/>
            <person name="Ito M."/>
            <person name="Marcotte E.M."/>
            <person name="Wallingford J.B."/>
            <person name="Ito Y."/>
            <person name="Asashima M."/>
            <person name="Ueno N."/>
            <person name="Matsuda Y."/>
            <person name="Veenstra G.J."/>
            <person name="Fujiyama A."/>
            <person name="Harland R.M."/>
            <person name="Taira M."/>
            <person name="Rokhsar D.S."/>
        </authorList>
    </citation>
    <scope>NUCLEOTIDE SEQUENCE [LARGE SCALE GENOMIC DNA]</scope>
    <source>
        <strain evidence="7">J</strain>
    </source>
</reference>
<dbReference type="GO" id="GO:0005576">
    <property type="term" value="C:extracellular region"/>
    <property type="evidence" value="ECO:0007669"/>
    <property type="project" value="UniProtKB-ARBA"/>
</dbReference>
<dbReference type="PROSITE" id="PS50835">
    <property type="entry name" value="IG_LIKE"/>
    <property type="match status" value="1"/>
</dbReference>
<dbReference type="Pfam" id="PF07686">
    <property type="entry name" value="V-set"/>
    <property type="match status" value="1"/>
</dbReference>
<gene>
    <name evidence="6" type="ORF">XELAEV_18007297mg</name>
</gene>
<dbReference type="SMART" id="SM00406">
    <property type="entry name" value="IGv"/>
    <property type="match status" value="1"/>
</dbReference>
<evidence type="ECO:0000313" key="6">
    <source>
        <dbReference type="EMBL" id="OCU01507.1"/>
    </source>
</evidence>
<feature type="chain" id="PRO_5036695254" description="Ig-like domain-containing protein" evidence="4">
    <location>
        <begin position="33"/>
        <end position="141"/>
    </location>
</feature>
<dbReference type="GO" id="GO:0002250">
    <property type="term" value="P:adaptive immune response"/>
    <property type="evidence" value="ECO:0007669"/>
    <property type="project" value="UniProtKB-KW"/>
</dbReference>
<dbReference type="InterPro" id="IPR003599">
    <property type="entry name" value="Ig_sub"/>
</dbReference>
<dbReference type="PANTHER" id="PTHR23266">
    <property type="entry name" value="IMMUNOGLOBULIN HEAVY CHAIN"/>
    <property type="match status" value="1"/>
</dbReference>
<dbReference type="GO" id="GO:0019814">
    <property type="term" value="C:immunoglobulin complex"/>
    <property type="evidence" value="ECO:0007669"/>
    <property type="project" value="UniProtKB-KW"/>
</dbReference>
<dbReference type="Proteomes" id="UP000694892">
    <property type="component" value="Chromosome 1L"/>
</dbReference>
<dbReference type="SUPFAM" id="SSF48726">
    <property type="entry name" value="Immunoglobulin"/>
    <property type="match status" value="1"/>
</dbReference>
<feature type="signal peptide" evidence="4">
    <location>
        <begin position="1"/>
        <end position="32"/>
    </location>
</feature>
<evidence type="ECO:0000256" key="2">
    <source>
        <dbReference type="ARBA" id="ARBA00023130"/>
    </source>
</evidence>
<protein>
    <recommendedName>
        <fullName evidence="5">Ig-like domain-containing protein</fullName>
    </recommendedName>
</protein>
<evidence type="ECO:0000313" key="7">
    <source>
        <dbReference type="Proteomes" id="UP000694892"/>
    </source>
</evidence>
<proteinExistence type="predicted"/>
<keyword evidence="2" id="KW-1064">Adaptive immunity</keyword>
<name>A0A974I586_XENLA</name>
<sequence>MILLVGSLAFFSLGSNLKKIIISLYFLCFAEAAEEQLIQPSFQTSTYGDNVHLPCNASGFVLTDYWLAWLKQIPGEGPLYLGRIRSSNTWYSPAFNEQKFKLKSESETMVNLIINNVNFEDSAVYYCAREAQSIFWVQETV</sequence>
<evidence type="ECO:0000256" key="1">
    <source>
        <dbReference type="ARBA" id="ARBA00022859"/>
    </source>
</evidence>
<dbReference type="InterPro" id="IPR007110">
    <property type="entry name" value="Ig-like_dom"/>
</dbReference>
<evidence type="ECO:0000256" key="3">
    <source>
        <dbReference type="ARBA" id="ARBA00043265"/>
    </source>
</evidence>
<keyword evidence="4" id="KW-0732">Signal</keyword>
<keyword evidence="3" id="KW-1280">Immunoglobulin</keyword>
<feature type="domain" description="Ig-like" evidence="5">
    <location>
        <begin position="48"/>
        <end position="127"/>
    </location>
</feature>
<accession>A0A974I586</accession>
<dbReference type="AlphaFoldDB" id="A0A974I586"/>